<evidence type="ECO:0000313" key="5">
    <source>
        <dbReference type="EMBL" id="EMR03916.1"/>
    </source>
</evidence>
<evidence type="ECO:0000259" key="4">
    <source>
        <dbReference type="SMART" id="SM00822"/>
    </source>
</evidence>
<feature type="region of interest" description="Disordered" evidence="3">
    <location>
        <begin position="181"/>
        <end position="200"/>
    </location>
</feature>
<reference evidence="5 6" key="1">
    <citation type="journal article" date="2013" name="Genome Announc.">
        <title>Draft Genome Sequence of Cesiribacter andamanensis Strain AMV16T, Isolated from a Soil Sample from a Mud Volcano in the Andaman Islands, India.</title>
        <authorList>
            <person name="Shivaji S."/>
            <person name="Ara S."/>
            <person name="Begum Z."/>
            <person name="Srinivas T.N."/>
            <person name="Singh A."/>
            <person name="Kumar Pinnaka A."/>
        </authorList>
    </citation>
    <scope>NUCLEOTIDE SEQUENCE [LARGE SCALE GENOMIC DNA]</scope>
    <source>
        <strain evidence="5 6">AMV16</strain>
    </source>
</reference>
<dbReference type="AlphaFoldDB" id="M7N9N5"/>
<dbReference type="InterPro" id="IPR051122">
    <property type="entry name" value="SDR_DHRS6-like"/>
</dbReference>
<dbReference type="SMART" id="SM00822">
    <property type="entry name" value="PKS_KR"/>
    <property type="match status" value="1"/>
</dbReference>
<dbReference type="CDD" id="cd05233">
    <property type="entry name" value="SDR_c"/>
    <property type="match status" value="1"/>
</dbReference>
<feature type="compositionally biased region" description="Basic and acidic residues" evidence="3">
    <location>
        <begin position="181"/>
        <end position="193"/>
    </location>
</feature>
<dbReference type="EMBL" id="AODQ01000015">
    <property type="protein sequence ID" value="EMR03916.1"/>
    <property type="molecule type" value="Genomic_DNA"/>
</dbReference>
<dbReference type="OrthoDB" id="9804104at2"/>
<dbReference type="GO" id="GO:0004316">
    <property type="term" value="F:3-oxoacyl-[acyl-carrier-protein] reductase (NADPH) activity"/>
    <property type="evidence" value="ECO:0007669"/>
    <property type="project" value="UniProtKB-EC"/>
</dbReference>
<dbReference type="InterPro" id="IPR057326">
    <property type="entry name" value="KR_dom"/>
</dbReference>
<dbReference type="eggNOG" id="COG1028">
    <property type="taxonomic scope" value="Bacteria"/>
</dbReference>
<dbReference type="Gene3D" id="3.40.50.720">
    <property type="entry name" value="NAD(P)-binding Rossmann-like Domain"/>
    <property type="match status" value="1"/>
</dbReference>
<evidence type="ECO:0000256" key="1">
    <source>
        <dbReference type="ARBA" id="ARBA00006484"/>
    </source>
</evidence>
<protein>
    <submittedName>
        <fullName evidence="5">3-oxoacyl-[acyl-carrier-protein] reductase FabG</fullName>
        <ecNumber evidence="5">1.1.1.100</ecNumber>
    </submittedName>
</protein>
<feature type="domain" description="Ketoreductase" evidence="4">
    <location>
        <begin position="6"/>
        <end position="169"/>
    </location>
</feature>
<organism evidence="5 6">
    <name type="scientific">Cesiribacter andamanensis AMV16</name>
    <dbReference type="NCBI Taxonomy" id="1279009"/>
    <lineage>
        <taxon>Bacteria</taxon>
        <taxon>Pseudomonadati</taxon>
        <taxon>Bacteroidota</taxon>
        <taxon>Cytophagia</taxon>
        <taxon>Cytophagales</taxon>
        <taxon>Cesiribacteraceae</taxon>
        <taxon>Cesiribacter</taxon>
    </lineage>
</organism>
<evidence type="ECO:0000256" key="3">
    <source>
        <dbReference type="SAM" id="MobiDB-lite"/>
    </source>
</evidence>
<dbReference type="PANTHER" id="PTHR43477:SF1">
    <property type="entry name" value="DIHYDROANTICAPSIN 7-DEHYDROGENASE"/>
    <property type="match status" value="1"/>
</dbReference>
<dbReference type="PATRIC" id="fig|1279009.4.peg.987"/>
<dbReference type="SUPFAM" id="SSF51735">
    <property type="entry name" value="NAD(P)-binding Rossmann-fold domains"/>
    <property type="match status" value="1"/>
</dbReference>
<dbReference type="Proteomes" id="UP000011910">
    <property type="component" value="Unassembled WGS sequence"/>
</dbReference>
<evidence type="ECO:0000256" key="2">
    <source>
        <dbReference type="ARBA" id="ARBA00023002"/>
    </source>
</evidence>
<dbReference type="Pfam" id="PF13561">
    <property type="entry name" value="adh_short_C2"/>
    <property type="match status" value="1"/>
</dbReference>
<keyword evidence="2 5" id="KW-0560">Oxidoreductase</keyword>
<dbReference type="RefSeq" id="WP_009194375.1">
    <property type="nucleotide sequence ID" value="NZ_AODQ01000015.1"/>
</dbReference>
<dbReference type="STRING" id="1279009.ADICEAN_00973"/>
<gene>
    <name evidence="5" type="primary">fabG_3</name>
    <name evidence="5" type="ORF">ADICEAN_00973</name>
</gene>
<sequence>MIFEGKTILVVGASSGIGLRLAQLLAAQGASLYTASRSRPELSYPFEHIPFDVRRAEQSLSPLPDQLHGLVYCPGSISLKPFATTSLETFREELELNVLGAARVLQACQKSLKAAQGASVVLFSSIAAQKGMPYHTTVGMAKGAVEGFARSLAAEWSRAAIRVNCIAPSLTNTPLASRLLSSEEKRTASDQRHPLGRIGQPEDPAQAAAFLLSDNSSWLTGQVLGVDGGLSSLQLV</sequence>
<dbReference type="InterPro" id="IPR002347">
    <property type="entry name" value="SDR_fam"/>
</dbReference>
<dbReference type="InterPro" id="IPR036291">
    <property type="entry name" value="NAD(P)-bd_dom_sf"/>
</dbReference>
<comment type="similarity">
    <text evidence="1">Belongs to the short-chain dehydrogenases/reductases (SDR) family.</text>
</comment>
<evidence type="ECO:0000313" key="6">
    <source>
        <dbReference type="Proteomes" id="UP000011910"/>
    </source>
</evidence>
<dbReference type="PRINTS" id="PR00081">
    <property type="entry name" value="GDHRDH"/>
</dbReference>
<comment type="caution">
    <text evidence="5">The sequence shown here is derived from an EMBL/GenBank/DDBJ whole genome shotgun (WGS) entry which is preliminary data.</text>
</comment>
<name>M7N9N5_9BACT</name>
<proteinExistence type="inferred from homology"/>
<accession>M7N9N5</accession>
<dbReference type="EC" id="1.1.1.100" evidence="5"/>
<keyword evidence="6" id="KW-1185">Reference proteome</keyword>
<dbReference type="PANTHER" id="PTHR43477">
    <property type="entry name" value="DIHYDROANTICAPSIN 7-DEHYDROGENASE"/>
    <property type="match status" value="1"/>
</dbReference>